<keyword evidence="3" id="KW-1185">Reference proteome</keyword>
<gene>
    <name evidence="2" type="ORF">SteCoe_10992</name>
</gene>
<evidence type="ECO:0000313" key="3">
    <source>
        <dbReference type="Proteomes" id="UP000187209"/>
    </source>
</evidence>
<dbReference type="Pfam" id="PF00561">
    <property type="entry name" value="Abhydrolase_1"/>
    <property type="match status" value="1"/>
</dbReference>
<dbReference type="EMBL" id="MPUH01000180">
    <property type="protein sequence ID" value="OMJ87307.1"/>
    <property type="molecule type" value="Genomic_DNA"/>
</dbReference>
<proteinExistence type="predicted"/>
<evidence type="ECO:0000313" key="2">
    <source>
        <dbReference type="EMBL" id="OMJ87307.1"/>
    </source>
</evidence>
<dbReference type="AlphaFoldDB" id="A0A1R2CE57"/>
<dbReference type="OrthoDB" id="10249433at2759"/>
<dbReference type="PANTHER" id="PTHR12277">
    <property type="entry name" value="ALPHA/BETA HYDROLASE DOMAIN-CONTAINING PROTEIN"/>
    <property type="match status" value="1"/>
</dbReference>
<dbReference type="InterPro" id="IPR000073">
    <property type="entry name" value="AB_hydrolase_1"/>
</dbReference>
<feature type="domain" description="AB hydrolase-1" evidence="1">
    <location>
        <begin position="87"/>
        <end position="184"/>
    </location>
</feature>
<dbReference type="Proteomes" id="UP000187209">
    <property type="component" value="Unassembled WGS sequence"/>
</dbReference>
<dbReference type="PANTHER" id="PTHR12277:SF81">
    <property type="entry name" value="PROTEIN ABHD13"/>
    <property type="match status" value="1"/>
</dbReference>
<name>A0A1R2CE57_9CILI</name>
<dbReference type="Gene3D" id="3.40.50.1820">
    <property type="entry name" value="alpha/beta hydrolase"/>
    <property type="match status" value="1"/>
</dbReference>
<dbReference type="SUPFAM" id="SSF53474">
    <property type="entry name" value="alpha/beta-Hydrolases"/>
    <property type="match status" value="1"/>
</dbReference>
<evidence type="ECO:0000259" key="1">
    <source>
        <dbReference type="Pfam" id="PF00561"/>
    </source>
</evidence>
<reference evidence="2 3" key="1">
    <citation type="submission" date="2016-11" db="EMBL/GenBank/DDBJ databases">
        <title>The macronuclear genome of Stentor coeruleus: a giant cell with tiny introns.</title>
        <authorList>
            <person name="Slabodnick M."/>
            <person name="Ruby J.G."/>
            <person name="Reiff S.B."/>
            <person name="Swart E.C."/>
            <person name="Gosai S."/>
            <person name="Prabakaran S."/>
            <person name="Witkowska E."/>
            <person name="Larue G.E."/>
            <person name="Fisher S."/>
            <person name="Freeman R.M."/>
            <person name="Gunawardena J."/>
            <person name="Chu W."/>
            <person name="Stover N.A."/>
            <person name="Gregory B.D."/>
            <person name="Nowacki M."/>
            <person name="Derisi J."/>
            <person name="Roy S.W."/>
            <person name="Marshall W.F."/>
            <person name="Sood P."/>
        </authorList>
    </citation>
    <scope>NUCLEOTIDE SEQUENCE [LARGE SCALE GENOMIC DNA]</scope>
    <source>
        <strain evidence="2">WM001</strain>
    </source>
</reference>
<organism evidence="2 3">
    <name type="scientific">Stentor coeruleus</name>
    <dbReference type="NCBI Taxonomy" id="5963"/>
    <lineage>
        <taxon>Eukaryota</taxon>
        <taxon>Sar</taxon>
        <taxon>Alveolata</taxon>
        <taxon>Ciliophora</taxon>
        <taxon>Postciliodesmatophora</taxon>
        <taxon>Heterotrichea</taxon>
        <taxon>Heterotrichida</taxon>
        <taxon>Stentoridae</taxon>
        <taxon>Stentor</taxon>
    </lineage>
</organism>
<dbReference type="InterPro" id="IPR029058">
    <property type="entry name" value="AB_hydrolase_fold"/>
</dbReference>
<protein>
    <recommendedName>
        <fullName evidence="1">AB hydrolase-1 domain-containing protein</fullName>
    </recommendedName>
</protein>
<sequence>MDCLSCIFKCLSIFNCKNCLINKFSFNPPRPSSYTIENNNLYLLSKVNSGILLTFPWIDYTLITIPTASNTEIPAIHIINSSANLTLLYCHGNSADLGLLFYYLLELSTQLKVHILAFEYTGYGPSKVKPSESSLEKDAEAAYSYLISKTDWKTIVVYGSSLGSYPACIIAANYKIHALILQSPLASASYIMCSSVGKPRKNDAFNNLKLVSFIKCPVLVIHGEADEVIPICHAKALVKNAKYPYQPLWIERGRHNTLEIQNPFMFYSHIRSFLMELPQLVQAVITKETQEQSLSLEISNEKTKSRRGSIVESTLGRKDISFEQKRFI</sequence>
<accession>A0A1R2CE57</accession>
<comment type="caution">
    <text evidence="2">The sequence shown here is derived from an EMBL/GenBank/DDBJ whole genome shotgun (WGS) entry which is preliminary data.</text>
</comment>